<keyword evidence="2 6" id="KW-0812">Transmembrane</keyword>
<evidence type="ECO:0000256" key="2">
    <source>
        <dbReference type="ARBA" id="ARBA00022692"/>
    </source>
</evidence>
<reference evidence="8 9" key="1">
    <citation type="submission" date="2022-09" db="EMBL/GenBank/DDBJ databases">
        <authorList>
            <person name="Palmer J.M."/>
        </authorList>
    </citation>
    <scope>NUCLEOTIDE SEQUENCE [LARGE SCALE GENOMIC DNA]</scope>
    <source>
        <strain evidence="8 9">DSM 7382</strain>
    </source>
</reference>
<feature type="transmembrane region" description="Helical" evidence="6">
    <location>
        <begin position="66"/>
        <end position="88"/>
    </location>
</feature>
<dbReference type="Pfam" id="PF07690">
    <property type="entry name" value="MFS_1"/>
    <property type="match status" value="1"/>
</dbReference>
<evidence type="ECO:0000313" key="8">
    <source>
        <dbReference type="EMBL" id="KAK7696651.1"/>
    </source>
</evidence>
<dbReference type="Proteomes" id="UP001385951">
    <property type="component" value="Unassembled WGS sequence"/>
</dbReference>
<evidence type="ECO:0000259" key="7">
    <source>
        <dbReference type="PROSITE" id="PS50850"/>
    </source>
</evidence>
<feature type="transmembrane region" description="Helical" evidence="6">
    <location>
        <begin position="193"/>
        <end position="214"/>
    </location>
</feature>
<keyword evidence="9" id="KW-1185">Reference proteome</keyword>
<dbReference type="GO" id="GO:0005886">
    <property type="term" value="C:plasma membrane"/>
    <property type="evidence" value="ECO:0007669"/>
    <property type="project" value="TreeGrafter"/>
</dbReference>
<evidence type="ECO:0000256" key="4">
    <source>
        <dbReference type="ARBA" id="ARBA00023136"/>
    </source>
</evidence>
<feature type="domain" description="Major facilitator superfamily (MFS) profile" evidence="7">
    <location>
        <begin position="68"/>
        <end position="215"/>
    </location>
</feature>
<dbReference type="EMBL" id="JASBNA010000001">
    <property type="protein sequence ID" value="KAK7696651.1"/>
    <property type="molecule type" value="Genomic_DNA"/>
</dbReference>
<gene>
    <name evidence="8" type="ORF">QCA50_001309</name>
</gene>
<name>A0AAW0GSW5_9APHY</name>
<evidence type="ECO:0000256" key="6">
    <source>
        <dbReference type="SAM" id="Phobius"/>
    </source>
</evidence>
<dbReference type="GO" id="GO:0022857">
    <property type="term" value="F:transmembrane transporter activity"/>
    <property type="evidence" value="ECO:0007669"/>
    <property type="project" value="InterPro"/>
</dbReference>
<proteinExistence type="predicted"/>
<dbReference type="InterPro" id="IPR020846">
    <property type="entry name" value="MFS_dom"/>
</dbReference>
<evidence type="ECO:0000313" key="9">
    <source>
        <dbReference type="Proteomes" id="UP001385951"/>
    </source>
</evidence>
<feature type="compositionally biased region" description="Basic and acidic residues" evidence="5">
    <location>
        <begin position="21"/>
        <end position="32"/>
    </location>
</feature>
<dbReference type="InterPro" id="IPR011701">
    <property type="entry name" value="MFS"/>
</dbReference>
<dbReference type="Gene3D" id="1.20.1720.10">
    <property type="entry name" value="Multidrug resistance protein D"/>
    <property type="match status" value="1"/>
</dbReference>
<keyword evidence="3 6" id="KW-1133">Transmembrane helix</keyword>
<protein>
    <recommendedName>
        <fullName evidence="7">Major facilitator superfamily (MFS) profile domain-containing protein</fullName>
    </recommendedName>
</protein>
<feature type="transmembrane region" description="Helical" evidence="6">
    <location>
        <begin position="103"/>
        <end position="121"/>
    </location>
</feature>
<dbReference type="AlphaFoldDB" id="A0AAW0GSW5"/>
<organism evidence="8 9">
    <name type="scientific">Cerrena zonata</name>
    <dbReference type="NCBI Taxonomy" id="2478898"/>
    <lineage>
        <taxon>Eukaryota</taxon>
        <taxon>Fungi</taxon>
        <taxon>Dikarya</taxon>
        <taxon>Basidiomycota</taxon>
        <taxon>Agaricomycotina</taxon>
        <taxon>Agaricomycetes</taxon>
        <taxon>Polyporales</taxon>
        <taxon>Cerrenaceae</taxon>
        <taxon>Cerrena</taxon>
    </lineage>
</organism>
<comment type="caution">
    <text evidence="8">The sequence shown here is derived from an EMBL/GenBank/DDBJ whole genome shotgun (WGS) entry which is preliminary data.</text>
</comment>
<evidence type="ECO:0000256" key="5">
    <source>
        <dbReference type="SAM" id="MobiDB-lite"/>
    </source>
</evidence>
<dbReference type="SUPFAM" id="SSF103473">
    <property type="entry name" value="MFS general substrate transporter"/>
    <property type="match status" value="1"/>
</dbReference>
<sequence length="215" mass="23284">MSSRSSATVDIHQNDQAPVVDPEKDQDGDSKKLQVQVDQQPEDPSAYLVTLSPEEDPKNRSAFRKWLIVVTVSMSALCVTCASSMAAFTEAPVAEEFHIGTEVSILGVSLYVQGLGIAPLLLGPLSELYGRNIVYRASFFLFWVFSWPVAFPPHIAVFLTFRFLTGFSGAAFLSVAGGSVSDLFTNEKLANPMALFTISPFIGPVLGPLVSGFLF</sequence>
<keyword evidence="4 6" id="KW-0472">Membrane</keyword>
<feature type="region of interest" description="Disordered" evidence="5">
    <location>
        <begin position="1"/>
        <end position="44"/>
    </location>
</feature>
<dbReference type="PANTHER" id="PTHR23502:SF7">
    <property type="entry name" value="DRUG_PROTON ANTIPORTER YHK8-RELATED"/>
    <property type="match status" value="1"/>
</dbReference>
<evidence type="ECO:0000256" key="3">
    <source>
        <dbReference type="ARBA" id="ARBA00022989"/>
    </source>
</evidence>
<feature type="transmembrane region" description="Helical" evidence="6">
    <location>
        <begin position="133"/>
        <end position="150"/>
    </location>
</feature>
<accession>A0AAW0GSW5</accession>
<comment type="subcellular location">
    <subcellularLocation>
        <location evidence="1">Membrane</location>
        <topology evidence="1">Multi-pass membrane protein</topology>
    </subcellularLocation>
</comment>
<evidence type="ECO:0000256" key="1">
    <source>
        <dbReference type="ARBA" id="ARBA00004141"/>
    </source>
</evidence>
<dbReference type="PANTHER" id="PTHR23502">
    <property type="entry name" value="MAJOR FACILITATOR SUPERFAMILY"/>
    <property type="match status" value="1"/>
</dbReference>
<dbReference type="InterPro" id="IPR036259">
    <property type="entry name" value="MFS_trans_sf"/>
</dbReference>
<dbReference type="PROSITE" id="PS50850">
    <property type="entry name" value="MFS"/>
    <property type="match status" value="1"/>
</dbReference>